<dbReference type="Gene3D" id="3.40.1580.10">
    <property type="entry name" value="SMI1/KNR4-like"/>
    <property type="match status" value="1"/>
</dbReference>
<evidence type="ECO:0000313" key="2">
    <source>
        <dbReference type="EMBL" id="DBA04608.1"/>
    </source>
</evidence>
<proteinExistence type="predicted"/>
<sequence length="173" mass="19032">MAAVQVLADGNPRVGGMDADERDQCIHDIVSWFQRKTELKAAGEKSSELEALEKALGTEIPEALRSLLAKQSSGIWFDEFKSLCADDIMNAADKLSSIKGWKSSYVPFAADADGTYLISDVAAKNAVSEFSDDGKGKQLSSTLSQYLEDYRNRLLSGHFDYVEDIGLVERSRK</sequence>
<organism evidence="2 3">
    <name type="scientific">Lagenidium giganteum</name>
    <dbReference type="NCBI Taxonomy" id="4803"/>
    <lineage>
        <taxon>Eukaryota</taxon>
        <taxon>Sar</taxon>
        <taxon>Stramenopiles</taxon>
        <taxon>Oomycota</taxon>
        <taxon>Peronosporomycetes</taxon>
        <taxon>Pythiales</taxon>
        <taxon>Pythiaceae</taxon>
    </lineage>
</organism>
<dbReference type="InterPro" id="IPR018958">
    <property type="entry name" value="Knr4/Smi1-like_dom"/>
</dbReference>
<evidence type="ECO:0000313" key="3">
    <source>
        <dbReference type="Proteomes" id="UP001146120"/>
    </source>
</evidence>
<name>A0AAV2ZIS1_9STRA</name>
<dbReference type="Pfam" id="PF09346">
    <property type="entry name" value="SMI1_KNR4"/>
    <property type="match status" value="1"/>
</dbReference>
<accession>A0AAV2ZIS1</accession>
<dbReference type="InterPro" id="IPR037883">
    <property type="entry name" value="Knr4/Smi1-like_sf"/>
</dbReference>
<keyword evidence="3" id="KW-1185">Reference proteome</keyword>
<reference evidence="2" key="2">
    <citation type="journal article" date="2023" name="Microbiol Resour">
        <title>Decontamination and Annotation of the Draft Genome Sequence of the Oomycete Lagenidium giganteum ARSEF 373.</title>
        <authorList>
            <person name="Morgan W.R."/>
            <person name="Tartar A."/>
        </authorList>
    </citation>
    <scope>NUCLEOTIDE SEQUENCE</scope>
    <source>
        <strain evidence="2">ARSEF 373</strain>
    </source>
</reference>
<dbReference type="SUPFAM" id="SSF160631">
    <property type="entry name" value="SMI1/KNR4-like"/>
    <property type="match status" value="1"/>
</dbReference>
<dbReference type="EMBL" id="DAKRPA010000006">
    <property type="protein sequence ID" value="DBA04608.1"/>
    <property type="molecule type" value="Genomic_DNA"/>
</dbReference>
<gene>
    <name evidence="2" type="ORF">N0F65_012191</name>
</gene>
<feature type="domain" description="Knr4/Smi1-like" evidence="1">
    <location>
        <begin position="46"/>
        <end position="148"/>
    </location>
</feature>
<dbReference type="AlphaFoldDB" id="A0AAV2ZIS1"/>
<protein>
    <recommendedName>
        <fullName evidence="1">Knr4/Smi1-like domain-containing protein</fullName>
    </recommendedName>
</protein>
<comment type="caution">
    <text evidence="2">The sequence shown here is derived from an EMBL/GenBank/DDBJ whole genome shotgun (WGS) entry which is preliminary data.</text>
</comment>
<evidence type="ECO:0000259" key="1">
    <source>
        <dbReference type="Pfam" id="PF09346"/>
    </source>
</evidence>
<reference evidence="2" key="1">
    <citation type="submission" date="2022-11" db="EMBL/GenBank/DDBJ databases">
        <authorList>
            <person name="Morgan W.R."/>
            <person name="Tartar A."/>
        </authorList>
    </citation>
    <scope>NUCLEOTIDE SEQUENCE</scope>
    <source>
        <strain evidence="2">ARSEF 373</strain>
    </source>
</reference>
<dbReference type="Proteomes" id="UP001146120">
    <property type="component" value="Unassembled WGS sequence"/>
</dbReference>